<dbReference type="EMBL" id="CP039865">
    <property type="protein sequence ID" value="QCK86387.1"/>
    <property type="molecule type" value="Genomic_DNA"/>
</dbReference>
<dbReference type="PIRSF" id="PIRSF005578">
    <property type="entry name" value="TlyA"/>
    <property type="match status" value="1"/>
</dbReference>
<dbReference type="InterPro" id="IPR004538">
    <property type="entry name" value="Hemolysin_A/TlyA"/>
</dbReference>
<evidence type="ECO:0000256" key="3">
    <source>
        <dbReference type="PROSITE-ProRule" id="PRU00182"/>
    </source>
</evidence>
<evidence type="ECO:0000313" key="6">
    <source>
        <dbReference type="Proteomes" id="UP000298588"/>
    </source>
</evidence>
<keyword evidence="1 3" id="KW-0694">RNA-binding</keyword>
<evidence type="ECO:0000259" key="4">
    <source>
        <dbReference type="SMART" id="SM00363"/>
    </source>
</evidence>
<dbReference type="Gene3D" id="3.10.290.10">
    <property type="entry name" value="RNA-binding S4 domain"/>
    <property type="match status" value="1"/>
</dbReference>
<dbReference type="InterPro" id="IPR002877">
    <property type="entry name" value="RNA_MeTrfase_FtsJ_dom"/>
</dbReference>
<dbReference type="SMART" id="SM00363">
    <property type="entry name" value="S4"/>
    <property type="match status" value="1"/>
</dbReference>
<dbReference type="InterPro" id="IPR002942">
    <property type="entry name" value="S4_RNA-bd"/>
</dbReference>
<evidence type="ECO:0000256" key="2">
    <source>
        <dbReference type="ARBA" id="ARBA00029460"/>
    </source>
</evidence>
<dbReference type="SUPFAM" id="SSF53335">
    <property type="entry name" value="S-adenosyl-L-methionine-dependent methyltransferases"/>
    <property type="match status" value="1"/>
</dbReference>
<dbReference type="GO" id="GO:0003723">
    <property type="term" value="F:RNA binding"/>
    <property type="evidence" value="ECO:0007669"/>
    <property type="project" value="UniProtKB-KW"/>
</dbReference>
<dbReference type="InterPro" id="IPR047048">
    <property type="entry name" value="TlyA"/>
</dbReference>
<dbReference type="AlphaFoldDB" id="A0A4D7QMT6"/>
<dbReference type="KEGG" id="paqt:E8L99_11795"/>
<dbReference type="PROSITE" id="PS50889">
    <property type="entry name" value="S4"/>
    <property type="match status" value="1"/>
</dbReference>
<evidence type="ECO:0000313" key="5">
    <source>
        <dbReference type="EMBL" id="QCK86387.1"/>
    </source>
</evidence>
<dbReference type="Proteomes" id="UP000298588">
    <property type="component" value="Chromosome"/>
</dbReference>
<protein>
    <submittedName>
        <fullName evidence="5">TlyA family RNA methyltransferase</fullName>
    </submittedName>
</protein>
<sequence length="249" mass="26290">MRDSETTRRRADVVLVERGFFESRARAQAAIAAGLVTADGRPVKKPSEDIAVDAVITAEAPHPWVSRGGLKLVAALDAFAIDVTGRNCLDVGSSTGGFSHVLLSRRARAIVAVDTGREQFHASLRADPAITLLESTDIRNLTSTDLPFAPDIAVIDVSFISLRLVLPAVTALMARACDLVALVKPQFEVGRGHVGKGGIVTDAAERQRAVSEVQAVAQGLGWTLGGLIDSPIEGGDGNREFLIHASRPA</sequence>
<dbReference type="SUPFAM" id="SSF55174">
    <property type="entry name" value="Alpha-L RNA-binding motif"/>
    <property type="match status" value="1"/>
</dbReference>
<dbReference type="GO" id="GO:0008168">
    <property type="term" value="F:methyltransferase activity"/>
    <property type="evidence" value="ECO:0007669"/>
    <property type="project" value="UniProtKB-KW"/>
</dbReference>
<name>A0A4D7QMT6_9HYPH</name>
<dbReference type="PANTHER" id="PTHR32319:SF0">
    <property type="entry name" value="BACTERIAL HEMOLYSIN-LIKE PROTEIN"/>
    <property type="match status" value="1"/>
</dbReference>
<dbReference type="Gene3D" id="3.40.50.150">
    <property type="entry name" value="Vaccinia Virus protein VP39"/>
    <property type="match status" value="1"/>
</dbReference>
<dbReference type="InterPro" id="IPR036986">
    <property type="entry name" value="S4_RNA-bd_sf"/>
</dbReference>
<dbReference type="OrthoDB" id="9784736at2"/>
<feature type="domain" description="RNA-binding S4" evidence="4">
    <location>
        <begin position="9"/>
        <end position="70"/>
    </location>
</feature>
<dbReference type="NCBIfam" id="TIGR00478">
    <property type="entry name" value="tly"/>
    <property type="match status" value="1"/>
</dbReference>
<dbReference type="PANTHER" id="PTHR32319">
    <property type="entry name" value="BACTERIAL HEMOLYSIN-LIKE PROTEIN"/>
    <property type="match status" value="1"/>
</dbReference>
<dbReference type="RefSeq" id="WP_137099718.1">
    <property type="nucleotide sequence ID" value="NZ_CP039865.1"/>
</dbReference>
<keyword evidence="5" id="KW-0808">Transferase</keyword>
<proteinExistence type="inferred from homology"/>
<evidence type="ECO:0000256" key="1">
    <source>
        <dbReference type="ARBA" id="ARBA00022884"/>
    </source>
</evidence>
<keyword evidence="5" id="KW-0489">Methyltransferase</keyword>
<keyword evidence="6" id="KW-1185">Reference proteome</keyword>
<gene>
    <name evidence="5" type="ORF">E8L99_11795</name>
</gene>
<organism evidence="5 6">
    <name type="scientific">Phreatobacter aquaticus</name>
    <dbReference type="NCBI Taxonomy" id="2570229"/>
    <lineage>
        <taxon>Bacteria</taxon>
        <taxon>Pseudomonadati</taxon>
        <taxon>Pseudomonadota</taxon>
        <taxon>Alphaproteobacteria</taxon>
        <taxon>Hyphomicrobiales</taxon>
        <taxon>Phreatobacteraceae</taxon>
        <taxon>Phreatobacter</taxon>
    </lineage>
</organism>
<accession>A0A4D7QMT6</accession>
<comment type="similarity">
    <text evidence="2">Belongs to the TlyA family.</text>
</comment>
<dbReference type="Pfam" id="PF01728">
    <property type="entry name" value="FtsJ"/>
    <property type="match status" value="1"/>
</dbReference>
<dbReference type="Pfam" id="PF01479">
    <property type="entry name" value="S4"/>
    <property type="match status" value="1"/>
</dbReference>
<dbReference type="InterPro" id="IPR029063">
    <property type="entry name" value="SAM-dependent_MTases_sf"/>
</dbReference>
<reference evidence="5 6" key="1">
    <citation type="submission" date="2019-04" db="EMBL/GenBank/DDBJ databases">
        <title>Phreatobacter aquaticus sp. nov.</title>
        <authorList>
            <person name="Choi A."/>
            <person name="Baek K."/>
        </authorList>
    </citation>
    <scope>NUCLEOTIDE SEQUENCE [LARGE SCALE GENOMIC DNA]</scope>
    <source>
        <strain evidence="5 6">NMCR1094</strain>
    </source>
</reference>
<dbReference type="GO" id="GO:0032259">
    <property type="term" value="P:methylation"/>
    <property type="evidence" value="ECO:0007669"/>
    <property type="project" value="UniProtKB-KW"/>
</dbReference>